<dbReference type="Pfam" id="PF00561">
    <property type="entry name" value="Abhydrolase_1"/>
    <property type="match status" value="1"/>
</dbReference>
<dbReference type="GO" id="GO:0016787">
    <property type="term" value="F:hydrolase activity"/>
    <property type="evidence" value="ECO:0007669"/>
    <property type="project" value="UniProtKB-KW"/>
</dbReference>
<keyword evidence="4" id="KW-1185">Reference proteome</keyword>
<accession>A0ABU2NUA4</accession>
<dbReference type="Gene3D" id="3.40.50.1820">
    <property type="entry name" value="alpha/beta hydrolase"/>
    <property type="match status" value="1"/>
</dbReference>
<proteinExistence type="predicted"/>
<dbReference type="InterPro" id="IPR000073">
    <property type="entry name" value="AB_hydrolase_1"/>
</dbReference>
<dbReference type="PANTHER" id="PTHR43798">
    <property type="entry name" value="MONOACYLGLYCEROL LIPASE"/>
    <property type="match status" value="1"/>
</dbReference>
<dbReference type="InterPro" id="IPR050266">
    <property type="entry name" value="AB_hydrolase_sf"/>
</dbReference>
<protein>
    <submittedName>
        <fullName evidence="3">Alpha/beta hydrolase</fullName>
    </submittedName>
</protein>
<gene>
    <name evidence="3" type="ORF">RM572_17540</name>
</gene>
<dbReference type="InterPro" id="IPR029058">
    <property type="entry name" value="AB_hydrolase_fold"/>
</dbReference>
<organism evidence="3 4">
    <name type="scientific">Streptomyces hazeniae</name>
    <dbReference type="NCBI Taxonomy" id="3075538"/>
    <lineage>
        <taxon>Bacteria</taxon>
        <taxon>Bacillati</taxon>
        <taxon>Actinomycetota</taxon>
        <taxon>Actinomycetes</taxon>
        <taxon>Kitasatosporales</taxon>
        <taxon>Streptomycetaceae</taxon>
        <taxon>Streptomyces</taxon>
    </lineage>
</organism>
<sequence>MASANRGEHREERGTGTGTRVPGAPEFTGPRVADFLRAPYRQVEVTGGALRYRRSGHGPPLVFLHGPLVNGNLWRKVVPLLTDRFDCVVLDLPFGSHTLPMSPGARLDPPAMARLVAEAVETLGLAPARLVGNDTGGALAQLLMAHRPEVVHDVVLTSCDTYENFLPPVFRTLPLLAKTPGGMAVLAQLLRSGGLRRLPFAYGLLTRRPIEAAALTSYVTPMRRDAAVRHDLAKALRDLDARHTLGAVEGLRRFPRRVLLAWGEYDRVFPLRHAYRLHRDLPDSELVTLPDAGAFVPEDSPVQLAELIHDFFPPGSR</sequence>
<evidence type="ECO:0000313" key="4">
    <source>
        <dbReference type="Proteomes" id="UP001183414"/>
    </source>
</evidence>
<feature type="region of interest" description="Disordered" evidence="1">
    <location>
        <begin position="1"/>
        <end position="29"/>
    </location>
</feature>
<comment type="caution">
    <text evidence="3">The sequence shown here is derived from an EMBL/GenBank/DDBJ whole genome shotgun (WGS) entry which is preliminary data.</text>
</comment>
<dbReference type="PRINTS" id="PR00111">
    <property type="entry name" value="ABHYDROLASE"/>
</dbReference>
<keyword evidence="3" id="KW-0378">Hydrolase</keyword>
<dbReference type="EMBL" id="JAVREQ010000015">
    <property type="protein sequence ID" value="MDT0380559.1"/>
    <property type="molecule type" value="Genomic_DNA"/>
</dbReference>
<dbReference type="SUPFAM" id="SSF53474">
    <property type="entry name" value="alpha/beta-Hydrolases"/>
    <property type="match status" value="1"/>
</dbReference>
<dbReference type="Proteomes" id="UP001183414">
    <property type="component" value="Unassembled WGS sequence"/>
</dbReference>
<name>A0ABU2NUA4_9ACTN</name>
<dbReference type="RefSeq" id="WP_311674303.1">
    <property type="nucleotide sequence ID" value="NZ_JAVREQ010000015.1"/>
</dbReference>
<feature type="compositionally biased region" description="Basic and acidic residues" evidence="1">
    <location>
        <begin position="1"/>
        <end position="14"/>
    </location>
</feature>
<reference evidence="4" key="1">
    <citation type="submission" date="2023-07" db="EMBL/GenBank/DDBJ databases">
        <title>30 novel species of actinomycetes from the DSMZ collection.</title>
        <authorList>
            <person name="Nouioui I."/>
        </authorList>
    </citation>
    <scope>NUCLEOTIDE SEQUENCE [LARGE SCALE GENOMIC DNA]</scope>
    <source>
        <strain evidence="4">DSM 42041</strain>
    </source>
</reference>
<evidence type="ECO:0000256" key="1">
    <source>
        <dbReference type="SAM" id="MobiDB-lite"/>
    </source>
</evidence>
<evidence type="ECO:0000313" key="3">
    <source>
        <dbReference type="EMBL" id="MDT0380559.1"/>
    </source>
</evidence>
<feature type="domain" description="AB hydrolase-1" evidence="2">
    <location>
        <begin position="59"/>
        <end position="300"/>
    </location>
</feature>
<evidence type="ECO:0000259" key="2">
    <source>
        <dbReference type="Pfam" id="PF00561"/>
    </source>
</evidence>